<sequence length="238" mass="26906">MDRMNHFPTQYIIYLKLALILILTSTHGSIHLLYCTPYEFHPTSPSIQKTSLHASTRKEVITSTAQKVGQAKRSPAQTHAKKNESSKTCHRISQPIQAPSTTKPCPENRREEKRKHRLPQQKTKNTLKIHGTIDLIFGSASRRQGGSHVRNEDVHLLNLDPPSGFQTTITIQDAMIFLVLLRSWMVEAMYVIRWCTRQNASRQPYPTLLDRERVVASAAQTICSSIPDANIKLSSGEV</sequence>
<feature type="region of interest" description="Disordered" evidence="1">
    <location>
        <begin position="65"/>
        <end position="125"/>
    </location>
</feature>
<protein>
    <submittedName>
        <fullName evidence="3">Uncharacterized protein</fullName>
    </submittedName>
</protein>
<keyword evidence="2" id="KW-1133">Transmembrane helix</keyword>
<gene>
    <name evidence="3" type="ORF">EYC80_004908</name>
</gene>
<dbReference type="Proteomes" id="UP000326757">
    <property type="component" value="Unassembled WGS sequence"/>
</dbReference>
<dbReference type="AlphaFoldDB" id="A0A5N6KIA3"/>
<feature type="compositionally biased region" description="Polar residues" evidence="1">
    <location>
        <begin position="94"/>
        <end position="103"/>
    </location>
</feature>
<keyword evidence="2" id="KW-0812">Transmembrane</keyword>
<proteinExistence type="predicted"/>
<feature type="transmembrane region" description="Helical" evidence="2">
    <location>
        <begin position="12"/>
        <end position="34"/>
    </location>
</feature>
<reference evidence="3 4" key="1">
    <citation type="submission" date="2019-06" db="EMBL/GenBank/DDBJ databases">
        <title>Genome Sequence of the Brown Rot Fungal Pathogen Monilinia laxa.</title>
        <authorList>
            <person name="De Miccolis Angelini R.M."/>
            <person name="Landi L."/>
            <person name="Abate D."/>
            <person name="Pollastro S."/>
            <person name="Romanazzi G."/>
            <person name="Faretra F."/>
        </authorList>
    </citation>
    <scope>NUCLEOTIDE SEQUENCE [LARGE SCALE GENOMIC DNA]</scope>
    <source>
        <strain evidence="3 4">Mlax316</strain>
    </source>
</reference>
<evidence type="ECO:0000256" key="2">
    <source>
        <dbReference type="SAM" id="Phobius"/>
    </source>
</evidence>
<evidence type="ECO:0000256" key="1">
    <source>
        <dbReference type="SAM" id="MobiDB-lite"/>
    </source>
</evidence>
<evidence type="ECO:0000313" key="3">
    <source>
        <dbReference type="EMBL" id="KAB8303494.1"/>
    </source>
</evidence>
<keyword evidence="2" id="KW-0472">Membrane</keyword>
<dbReference type="EMBL" id="VIGI01000002">
    <property type="protein sequence ID" value="KAB8303494.1"/>
    <property type="molecule type" value="Genomic_DNA"/>
</dbReference>
<name>A0A5N6KIA3_MONLA</name>
<organism evidence="3 4">
    <name type="scientific">Monilinia laxa</name>
    <name type="common">Brown rot fungus</name>
    <name type="synonym">Sclerotinia laxa</name>
    <dbReference type="NCBI Taxonomy" id="61186"/>
    <lineage>
        <taxon>Eukaryota</taxon>
        <taxon>Fungi</taxon>
        <taxon>Dikarya</taxon>
        <taxon>Ascomycota</taxon>
        <taxon>Pezizomycotina</taxon>
        <taxon>Leotiomycetes</taxon>
        <taxon>Helotiales</taxon>
        <taxon>Sclerotiniaceae</taxon>
        <taxon>Monilinia</taxon>
    </lineage>
</organism>
<accession>A0A5N6KIA3</accession>
<evidence type="ECO:0000313" key="4">
    <source>
        <dbReference type="Proteomes" id="UP000326757"/>
    </source>
</evidence>
<comment type="caution">
    <text evidence="3">The sequence shown here is derived from an EMBL/GenBank/DDBJ whole genome shotgun (WGS) entry which is preliminary data.</text>
</comment>
<keyword evidence="4" id="KW-1185">Reference proteome</keyword>